<dbReference type="PROSITE" id="PS51257">
    <property type="entry name" value="PROKAR_LIPOPROTEIN"/>
    <property type="match status" value="1"/>
</dbReference>
<accession>A0A3M7TYB0</accession>
<reference evidence="2 3" key="1">
    <citation type="submission" date="2018-10" db="EMBL/GenBank/DDBJ databases">
        <title>Bacillus Keqinensis sp. nov., a moderately halophilic bacterium isolated from a saline-alkaline lake.</title>
        <authorList>
            <person name="Wang H."/>
        </authorList>
    </citation>
    <scope>NUCLEOTIDE SEQUENCE [LARGE SCALE GENOMIC DNA]</scope>
    <source>
        <strain evidence="2 3">KQ-3</strain>
    </source>
</reference>
<keyword evidence="1" id="KW-1133">Transmembrane helix</keyword>
<keyword evidence="1" id="KW-0472">Membrane</keyword>
<comment type="caution">
    <text evidence="2">The sequence shown here is derived from an EMBL/GenBank/DDBJ whole genome shotgun (WGS) entry which is preliminary data.</text>
</comment>
<protein>
    <submittedName>
        <fullName evidence="2">Uncharacterized protein</fullName>
    </submittedName>
</protein>
<name>A0A3M7TYB0_9BACI</name>
<sequence length="59" mass="6092">MKTFNWPLFILSVFAACGIAGVGIGLAESSILIILISVVVTIAAVGGGFSIRKKILAED</sequence>
<feature type="transmembrane region" description="Helical" evidence="1">
    <location>
        <begin position="31"/>
        <end position="51"/>
    </location>
</feature>
<dbReference type="EMBL" id="RHIB01000001">
    <property type="protein sequence ID" value="RNA69784.1"/>
    <property type="molecule type" value="Genomic_DNA"/>
</dbReference>
<dbReference type="InterPro" id="IPR035211">
    <property type="entry name" value="DUF5325"/>
</dbReference>
<proteinExistence type="predicted"/>
<evidence type="ECO:0000256" key="1">
    <source>
        <dbReference type="SAM" id="Phobius"/>
    </source>
</evidence>
<gene>
    <name evidence="2" type="ORF">EBO34_07570</name>
</gene>
<dbReference type="RefSeq" id="WP_122897297.1">
    <property type="nucleotide sequence ID" value="NZ_RHIB01000001.1"/>
</dbReference>
<keyword evidence="1" id="KW-0812">Transmembrane</keyword>
<organism evidence="2 3">
    <name type="scientific">Alteribacter keqinensis</name>
    <dbReference type="NCBI Taxonomy" id="2483800"/>
    <lineage>
        <taxon>Bacteria</taxon>
        <taxon>Bacillati</taxon>
        <taxon>Bacillota</taxon>
        <taxon>Bacilli</taxon>
        <taxon>Bacillales</taxon>
        <taxon>Bacillaceae</taxon>
        <taxon>Alteribacter</taxon>
    </lineage>
</organism>
<dbReference type="AlphaFoldDB" id="A0A3M7TYB0"/>
<dbReference type="Pfam" id="PF17259">
    <property type="entry name" value="DUF5325"/>
    <property type="match status" value="1"/>
</dbReference>
<feature type="transmembrane region" description="Helical" evidence="1">
    <location>
        <begin position="7"/>
        <end position="25"/>
    </location>
</feature>
<evidence type="ECO:0000313" key="2">
    <source>
        <dbReference type="EMBL" id="RNA69784.1"/>
    </source>
</evidence>
<evidence type="ECO:0000313" key="3">
    <source>
        <dbReference type="Proteomes" id="UP000278746"/>
    </source>
</evidence>
<dbReference type="Proteomes" id="UP000278746">
    <property type="component" value="Unassembled WGS sequence"/>
</dbReference>
<keyword evidence="3" id="KW-1185">Reference proteome</keyword>